<evidence type="ECO:0000256" key="3">
    <source>
        <dbReference type="ARBA" id="ARBA00022962"/>
    </source>
</evidence>
<protein>
    <recommendedName>
        <fullName evidence="4">Cobyric acid synthase</fullName>
    </recommendedName>
</protein>
<proteinExistence type="inferred from homology"/>
<dbReference type="PANTHER" id="PTHR21343">
    <property type="entry name" value="DETHIOBIOTIN SYNTHETASE"/>
    <property type="match status" value="1"/>
</dbReference>
<organism evidence="7 8">
    <name type="scientific">Tumebacillus avium</name>
    <dbReference type="NCBI Taxonomy" id="1903704"/>
    <lineage>
        <taxon>Bacteria</taxon>
        <taxon>Bacillati</taxon>
        <taxon>Bacillota</taxon>
        <taxon>Bacilli</taxon>
        <taxon>Bacillales</taxon>
        <taxon>Alicyclobacillaceae</taxon>
        <taxon>Tumebacillus</taxon>
    </lineage>
</organism>
<evidence type="ECO:0000259" key="6">
    <source>
        <dbReference type="Pfam" id="PF07685"/>
    </source>
</evidence>
<comment type="pathway">
    <text evidence="1 4">Cofactor biosynthesis; adenosylcobalamin biosynthesis.</text>
</comment>
<feature type="domain" description="CobQ/CobB/MinD/ParA nucleotide binding" evidence="5">
    <location>
        <begin position="4"/>
        <end position="228"/>
    </location>
</feature>
<dbReference type="HAMAP" id="MF_00028">
    <property type="entry name" value="CobQ"/>
    <property type="match status" value="1"/>
</dbReference>
<keyword evidence="8" id="KW-1185">Reference proteome</keyword>
<dbReference type="SUPFAM" id="SSF52317">
    <property type="entry name" value="Class I glutamine amidotransferase-like"/>
    <property type="match status" value="1"/>
</dbReference>
<dbReference type="InterPro" id="IPR047045">
    <property type="entry name" value="CobQ_N"/>
</dbReference>
<evidence type="ECO:0000313" key="7">
    <source>
        <dbReference type="EMBL" id="ARU63873.1"/>
    </source>
</evidence>
<dbReference type="InterPro" id="IPR033949">
    <property type="entry name" value="CobQ_GATase1"/>
</dbReference>
<name>A0A1Y0IX00_9BACL</name>
<dbReference type="Proteomes" id="UP000195437">
    <property type="component" value="Chromosome"/>
</dbReference>
<dbReference type="Pfam" id="PF07685">
    <property type="entry name" value="GATase_3"/>
    <property type="match status" value="1"/>
</dbReference>
<dbReference type="PROSITE" id="PS51274">
    <property type="entry name" value="GATASE_COBBQ"/>
    <property type="match status" value="1"/>
</dbReference>
<dbReference type="Pfam" id="PF01656">
    <property type="entry name" value="CbiA"/>
    <property type="match status" value="1"/>
</dbReference>
<dbReference type="InterPro" id="IPR027417">
    <property type="entry name" value="P-loop_NTPase"/>
</dbReference>
<dbReference type="CDD" id="cd01750">
    <property type="entry name" value="GATase1_CobQ"/>
    <property type="match status" value="1"/>
</dbReference>
<dbReference type="NCBIfam" id="TIGR00313">
    <property type="entry name" value="cobQ"/>
    <property type="match status" value="1"/>
</dbReference>
<dbReference type="NCBIfam" id="NF001989">
    <property type="entry name" value="PRK00784.1"/>
    <property type="match status" value="1"/>
</dbReference>
<dbReference type="PANTHER" id="PTHR21343:SF1">
    <property type="entry name" value="COBYRIC ACID SYNTHASE"/>
    <property type="match status" value="1"/>
</dbReference>
<dbReference type="EMBL" id="CP021434">
    <property type="protein sequence ID" value="ARU63873.1"/>
    <property type="molecule type" value="Genomic_DNA"/>
</dbReference>
<dbReference type="InterPro" id="IPR011698">
    <property type="entry name" value="GATase_3"/>
</dbReference>
<dbReference type="InterPro" id="IPR029062">
    <property type="entry name" value="Class_I_gatase-like"/>
</dbReference>
<evidence type="ECO:0000256" key="1">
    <source>
        <dbReference type="ARBA" id="ARBA00004953"/>
    </source>
</evidence>
<feature type="domain" description="CobB/CobQ-like glutamine amidotransferase" evidence="6">
    <location>
        <begin position="255"/>
        <end position="442"/>
    </location>
</feature>
<dbReference type="OrthoDB" id="9808302at2"/>
<accession>A0A1Y0IX00</accession>
<feature type="active site" description="Nucleophile" evidence="4">
    <location>
        <position position="334"/>
    </location>
</feature>
<evidence type="ECO:0000256" key="4">
    <source>
        <dbReference type="HAMAP-Rule" id="MF_00028"/>
    </source>
</evidence>
<dbReference type="AlphaFoldDB" id="A0A1Y0IX00"/>
<evidence type="ECO:0000259" key="5">
    <source>
        <dbReference type="Pfam" id="PF01656"/>
    </source>
</evidence>
<dbReference type="InterPro" id="IPR002586">
    <property type="entry name" value="CobQ/CobB/MinD/ParA_Nub-bd_dom"/>
</dbReference>
<sequence>MPSIMIQGTSSDAGKSLLVTGLCRIFREDGHRVAPFKSQNMALNSYITQDGGEIGRAQGVQAEACGIEATVDMNPILLKPKAHMVSEVIVHGRHFADMEAFAYRNDFVPQVMPKIEESINRLAETYNLLVIEGAGSPAEINLKDRDIANMRMADLLDCPVFLAADIERGGVFASIIGTLELLEPHERARVQGFIINKFRGKKELLDSGLDWLEQRTGIPVLGVIPHFEHDIDPEDSLALDALKLKKRDLLTADLDIAVIKLPRISNFTDISPLQEEPSTSVRYISSLRGFGQPDLIVLPGSKNTVEDLIWLQEQGLADAIRTAHAKGSRIAGICGGFQMLGETLHDPERVESTFSTLDGLGLLATSTTFYADKRTIRNKGQLLGPFAGHEVEGYEIHLGRTERRHDAEPFLQFESGDHDGAVSADGTVFGTYLHGLFQNRAFTRHFLNSIRAEKGLPPCGDEVTGEAERREQSYQKLAAHLRQHLDIDLVYHILNTWSGVKQS</sequence>
<evidence type="ECO:0000313" key="8">
    <source>
        <dbReference type="Proteomes" id="UP000195437"/>
    </source>
</evidence>
<dbReference type="InterPro" id="IPR004459">
    <property type="entry name" value="CobQ_synth"/>
</dbReference>
<dbReference type="GO" id="GO:0009236">
    <property type="term" value="P:cobalamin biosynthetic process"/>
    <property type="evidence" value="ECO:0007669"/>
    <property type="project" value="UniProtKB-UniRule"/>
</dbReference>
<feature type="active site" evidence="4">
    <location>
        <position position="434"/>
    </location>
</feature>
<keyword evidence="2 4" id="KW-0169">Cobalamin biosynthesis</keyword>
<dbReference type="KEGG" id="tum:CBW65_11155"/>
<dbReference type="GO" id="GO:0015420">
    <property type="term" value="F:ABC-type vitamin B12 transporter activity"/>
    <property type="evidence" value="ECO:0007669"/>
    <property type="project" value="UniProtKB-UniRule"/>
</dbReference>
<dbReference type="SUPFAM" id="SSF52540">
    <property type="entry name" value="P-loop containing nucleoside triphosphate hydrolases"/>
    <property type="match status" value="1"/>
</dbReference>
<comment type="similarity">
    <text evidence="4">Belongs to the CobB/CobQ family. CobQ subfamily.</text>
</comment>
<dbReference type="Gene3D" id="3.40.50.880">
    <property type="match status" value="1"/>
</dbReference>
<dbReference type="CDD" id="cd05389">
    <property type="entry name" value="CobQ_N"/>
    <property type="match status" value="1"/>
</dbReference>
<evidence type="ECO:0000256" key="2">
    <source>
        <dbReference type="ARBA" id="ARBA00022573"/>
    </source>
</evidence>
<gene>
    <name evidence="4" type="primary">cobQ</name>
    <name evidence="7" type="ORF">CBW65_11155</name>
</gene>
<dbReference type="GO" id="GO:0003824">
    <property type="term" value="F:catalytic activity"/>
    <property type="evidence" value="ECO:0007669"/>
    <property type="project" value="InterPro"/>
</dbReference>
<reference evidence="8" key="1">
    <citation type="submission" date="2017-05" db="EMBL/GenBank/DDBJ databases">
        <authorList>
            <person name="Sung H."/>
        </authorList>
    </citation>
    <scope>NUCLEOTIDE SEQUENCE [LARGE SCALE GENOMIC DNA]</scope>
    <source>
        <strain evidence="8">AR23208</strain>
    </source>
</reference>
<dbReference type="Gene3D" id="3.40.50.300">
    <property type="entry name" value="P-loop containing nucleotide triphosphate hydrolases"/>
    <property type="match status" value="1"/>
</dbReference>
<comment type="function">
    <text evidence="4">Catalyzes amidations at positions B, D, E, and G on adenosylcobyrinic A,C-diamide. NH(2) groups are provided by glutamine, and one molecule of ATP is hydrogenolyzed for each amidation.</text>
</comment>
<dbReference type="UniPathway" id="UPA00148"/>
<keyword evidence="3 4" id="KW-0315">Glutamine amidotransferase</keyword>